<dbReference type="Proteomes" id="UP000692954">
    <property type="component" value="Unassembled WGS sequence"/>
</dbReference>
<proteinExistence type="predicted"/>
<evidence type="ECO:0000313" key="1">
    <source>
        <dbReference type="EMBL" id="CAD8065622.1"/>
    </source>
</evidence>
<comment type="caution">
    <text evidence="1">The sequence shown here is derived from an EMBL/GenBank/DDBJ whole genome shotgun (WGS) entry which is preliminary data.</text>
</comment>
<gene>
    <name evidence="1" type="ORF">PSON_ATCC_30995.1.T0200328</name>
</gene>
<evidence type="ECO:0000313" key="2">
    <source>
        <dbReference type="Proteomes" id="UP000692954"/>
    </source>
</evidence>
<dbReference type="OrthoDB" id="304375at2759"/>
<accession>A0A8S1LHZ7</accession>
<keyword evidence="2" id="KW-1185">Reference proteome</keyword>
<name>A0A8S1LHZ7_9CILI</name>
<dbReference type="AlphaFoldDB" id="A0A8S1LHZ7"/>
<protein>
    <submittedName>
        <fullName evidence="1">Uncharacterized protein</fullName>
    </submittedName>
</protein>
<dbReference type="EMBL" id="CAJJDN010000020">
    <property type="protein sequence ID" value="CAD8065622.1"/>
    <property type="molecule type" value="Genomic_DNA"/>
</dbReference>
<reference evidence="1" key="1">
    <citation type="submission" date="2021-01" db="EMBL/GenBank/DDBJ databases">
        <authorList>
            <consortium name="Genoscope - CEA"/>
            <person name="William W."/>
        </authorList>
    </citation>
    <scope>NUCLEOTIDE SEQUENCE</scope>
</reference>
<sequence length="275" mass="31966">MSKSNQELLERAIKMINQDIEIYQKLNTVQFDKGLDFFEIYSECYDISNAINNSIQRIINNIDEESDKDNKDNQKSDGIIQLQFFLIQIENQQQTDTRCQNIIAITKKLVAFLERNQEFNNKFKIQRDQLNYLRIIYNDPQCTNALKSGLNLLTEWLVAMCYKFKINKKIDFITKTLPRVQYQANVVLEFFLSQEDQISKNNQVGQQKITESFLSDQQEIAEILSDGFVLQQLTSSLIGSIQGGFCSIGEWVQGVIQASNQNFNQLQNTQEKIKK</sequence>
<organism evidence="1 2">
    <name type="scientific">Paramecium sonneborni</name>
    <dbReference type="NCBI Taxonomy" id="65129"/>
    <lineage>
        <taxon>Eukaryota</taxon>
        <taxon>Sar</taxon>
        <taxon>Alveolata</taxon>
        <taxon>Ciliophora</taxon>
        <taxon>Intramacronucleata</taxon>
        <taxon>Oligohymenophorea</taxon>
        <taxon>Peniculida</taxon>
        <taxon>Parameciidae</taxon>
        <taxon>Paramecium</taxon>
    </lineage>
</organism>